<evidence type="ECO:0000256" key="4">
    <source>
        <dbReference type="ARBA" id="ARBA00022989"/>
    </source>
</evidence>
<feature type="transmembrane region" description="Helical" evidence="5">
    <location>
        <begin position="319"/>
        <end position="352"/>
    </location>
</feature>
<evidence type="ECO:0000256" key="1">
    <source>
        <dbReference type="ARBA" id="ARBA00004479"/>
    </source>
</evidence>
<comment type="subcellular location">
    <subcellularLocation>
        <location evidence="1">Membrane</location>
        <topology evidence="1">Single-pass type I membrane protein</topology>
    </subcellularLocation>
</comment>
<reference evidence="6" key="1">
    <citation type="submission" date="2022-04" db="EMBL/GenBank/DDBJ databases">
        <authorList>
            <person name="Xu L."/>
            <person name="Lv Z."/>
        </authorList>
    </citation>
    <scope>NUCLEOTIDE SEQUENCE</scope>
    <source>
        <strain evidence="6">LV_2022a</strain>
    </source>
</reference>
<keyword evidence="4 5" id="KW-1133">Transmembrane helix</keyword>
<gene>
    <name evidence="6" type="ORF">MN116_002571</name>
</gene>
<dbReference type="EMBL" id="JALJAT010000002">
    <property type="protein sequence ID" value="KAK4473690.1"/>
    <property type="molecule type" value="Genomic_DNA"/>
</dbReference>
<keyword evidence="5" id="KW-0472">Membrane</keyword>
<dbReference type="PANTHER" id="PTHR13055:SF12">
    <property type="entry name" value="LD40707P"/>
    <property type="match status" value="1"/>
</dbReference>
<dbReference type="GO" id="GO:0016020">
    <property type="term" value="C:membrane"/>
    <property type="evidence" value="ECO:0007669"/>
    <property type="project" value="UniProtKB-SubCell"/>
</dbReference>
<protein>
    <recommendedName>
        <fullName evidence="8">PSI domain-containing protein</fullName>
    </recommendedName>
</protein>
<sequence>METMENQLQTVTTLESSHVNESFLQIKHANYTQLIKWHQLPSVLFESYNQSVVNANLHLHVDTMFLVKFYGEYYKSVNISSNEDFLAIRWPNLSIYDGDEKEMNQKGMNYLLFSMFDCFFLIHYCNNAIFLLQIPIGLIMDTGNSLTDNKLYFPMKIRNTAYYPHYRISSINIPISMIQSGTLMEFIPNPICSEQTSCSACLRHGVFDRKCYWCPNIKKCTTMYDTNRELWIRGQCSIENLTNCSNPFSVKISFNESSSHPQTSSPVNYSQVNPLMKFTQHNLLNDTNHMRGFRTNRTVDNDMEHANILLHYFIPHKDYYLLNLLIVLILLLSIILVVVVCIVLCNSCLLYFAK</sequence>
<keyword evidence="3" id="KW-0732">Signal</keyword>
<keyword evidence="2 5" id="KW-0812">Transmembrane</keyword>
<dbReference type="PANTHER" id="PTHR13055">
    <property type="entry name" value="TUMOR ENDOTHELIAL MARKER 7 RELATED"/>
    <property type="match status" value="1"/>
</dbReference>
<comment type="caution">
    <text evidence="6">The sequence shown here is derived from an EMBL/GenBank/DDBJ whole genome shotgun (WGS) entry which is preliminary data.</text>
</comment>
<accession>A0AAE1ZGL4</accession>
<evidence type="ECO:0000313" key="7">
    <source>
        <dbReference type="Proteomes" id="UP001292079"/>
    </source>
</evidence>
<evidence type="ECO:0000256" key="3">
    <source>
        <dbReference type="ARBA" id="ARBA00022729"/>
    </source>
</evidence>
<feature type="transmembrane region" description="Helical" evidence="5">
    <location>
        <begin position="110"/>
        <end position="132"/>
    </location>
</feature>
<reference evidence="6" key="2">
    <citation type="journal article" date="2023" name="Infect Dis Poverty">
        <title>Chromosome-scale genome of the human blood fluke Schistosoma mekongi and its implications for public health.</title>
        <authorList>
            <person name="Zhou M."/>
            <person name="Xu L."/>
            <person name="Xu D."/>
            <person name="Chen W."/>
            <person name="Khan J."/>
            <person name="Hu Y."/>
            <person name="Huang H."/>
            <person name="Wei H."/>
            <person name="Zhang Y."/>
            <person name="Chusongsang P."/>
            <person name="Tanasarnprasert K."/>
            <person name="Hu X."/>
            <person name="Limpanont Y."/>
            <person name="Lv Z."/>
        </authorList>
    </citation>
    <scope>NUCLEOTIDE SEQUENCE</scope>
    <source>
        <strain evidence="6">LV_2022a</strain>
    </source>
</reference>
<name>A0AAE1ZGL4_SCHME</name>
<evidence type="ECO:0000256" key="2">
    <source>
        <dbReference type="ARBA" id="ARBA00022692"/>
    </source>
</evidence>
<organism evidence="6 7">
    <name type="scientific">Schistosoma mekongi</name>
    <name type="common">Parasitic worm</name>
    <dbReference type="NCBI Taxonomy" id="38744"/>
    <lineage>
        <taxon>Eukaryota</taxon>
        <taxon>Metazoa</taxon>
        <taxon>Spiralia</taxon>
        <taxon>Lophotrochozoa</taxon>
        <taxon>Platyhelminthes</taxon>
        <taxon>Trematoda</taxon>
        <taxon>Digenea</taxon>
        <taxon>Strigeidida</taxon>
        <taxon>Schistosomatoidea</taxon>
        <taxon>Schistosomatidae</taxon>
        <taxon>Schistosoma</taxon>
    </lineage>
</organism>
<dbReference type="InterPro" id="IPR031152">
    <property type="entry name" value="PLXDC"/>
</dbReference>
<dbReference type="Proteomes" id="UP001292079">
    <property type="component" value="Unassembled WGS sequence"/>
</dbReference>
<evidence type="ECO:0008006" key="8">
    <source>
        <dbReference type="Google" id="ProtNLM"/>
    </source>
</evidence>
<dbReference type="AlphaFoldDB" id="A0AAE1ZGL4"/>
<evidence type="ECO:0000256" key="5">
    <source>
        <dbReference type="SAM" id="Phobius"/>
    </source>
</evidence>
<evidence type="ECO:0000313" key="6">
    <source>
        <dbReference type="EMBL" id="KAK4473690.1"/>
    </source>
</evidence>
<proteinExistence type="predicted"/>
<keyword evidence="7" id="KW-1185">Reference proteome</keyword>